<feature type="transmembrane region" description="Helical" evidence="6">
    <location>
        <begin position="188"/>
        <end position="210"/>
    </location>
</feature>
<keyword evidence="3 6" id="KW-1133">Transmembrane helix</keyword>
<dbReference type="PANTHER" id="PTHR22776:SF103">
    <property type="entry name" value="MYELIN AND LYMPHOCYTE PROTEIN"/>
    <property type="match status" value="1"/>
</dbReference>
<sequence length="216" mass="24167">MLPVSFSHGANFPINIILYTNTAQFSQLLLSWEAAVAELVIINLSYLQGTRHPRTLSNLIMSAVNIAQTYATNSPLPSGLRTFLSFPEALMILELIFGGLVWILVAATRVFLPLLQGWVMFVSVTFFVLTLLLLIMYILGSHKDRCSWILMDAVYHCIAVLFYLSAAVLQANATITTKNSQKIYQENIAATVFAFIATLLYLIHAIFSLMRWKKSA</sequence>
<feature type="transmembrane region" description="Helical" evidence="6">
    <location>
        <begin position="118"/>
        <end position="139"/>
    </location>
</feature>
<dbReference type="InterPro" id="IPR008253">
    <property type="entry name" value="Marvel"/>
</dbReference>
<dbReference type="InterPro" id="IPR013295">
    <property type="entry name" value="MAL"/>
</dbReference>
<dbReference type="GO" id="GO:0019911">
    <property type="term" value="F:structural constituent of myelin sheath"/>
    <property type="evidence" value="ECO:0000318"/>
    <property type="project" value="GO_Central"/>
</dbReference>
<evidence type="ECO:0000313" key="9">
    <source>
        <dbReference type="RefSeq" id="XP_031758559.1"/>
    </source>
</evidence>
<comment type="subcellular location">
    <subcellularLocation>
        <location evidence="1">Membrane</location>
        <topology evidence="1">Multi-pass membrane protein</topology>
    </subcellularLocation>
</comment>
<evidence type="ECO:0000256" key="2">
    <source>
        <dbReference type="ARBA" id="ARBA00022692"/>
    </source>
</evidence>
<dbReference type="KEGG" id="xtr:100135389"/>
<dbReference type="GO" id="GO:0016020">
    <property type="term" value="C:membrane"/>
    <property type="evidence" value="ECO:0000318"/>
    <property type="project" value="GO_Central"/>
</dbReference>
<dbReference type="Proteomes" id="UP000008143">
    <property type="component" value="Chromosome 5"/>
</dbReference>
<reference evidence="9" key="1">
    <citation type="submission" date="2025-08" db="UniProtKB">
        <authorList>
            <consortium name="RefSeq"/>
        </authorList>
    </citation>
    <scope>IDENTIFICATION</scope>
    <source>
        <strain evidence="9">Nigerian</strain>
        <tissue evidence="9">Liver and blood</tissue>
    </source>
</reference>
<name>A0A8J1JL03_XENTR</name>
<dbReference type="OrthoDB" id="9885621at2759"/>
<evidence type="ECO:0000313" key="10">
    <source>
        <dbReference type="Xenbase" id="XB-GENE-5862140"/>
    </source>
</evidence>
<evidence type="ECO:0000256" key="3">
    <source>
        <dbReference type="ARBA" id="ARBA00022989"/>
    </source>
</evidence>
<proteinExistence type="predicted"/>
<dbReference type="AlphaFoldDB" id="A0A8J1JL03"/>
<dbReference type="GO" id="GO:0042552">
    <property type="term" value="P:myelination"/>
    <property type="evidence" value="ECO:0000318"/>
    <property type="project" value="GO_Central"/>
</dbReference>
<dbReference type="Xenbase" id="XB-GENE-5862140">
    <property type="gene designation" value="XB5862139"/>
</dbReference>
<dbReference type="AGR" id="Xenbase:XB-GENE-5862140"/>
<protein>
    <submittedName>
        <fullName evidence="9">Myelin and lymphocyte protein</fullName>
    </submittedName>
</protein>
<feature type="transmembrane region" description="Helical" evidence="6">
    <location>
        <begin position="29"/>
        <end position="47"/>
    </location>
</feature>
<dbReference type="PRINTS" id="PR01884">
    <property type="entry name" value="MALPROTEIN"/>
</dbReference>
<dbReference type="Pfam" id="PF01284">
    <property type="entry name" value="MARVEL"/>
    <property type="match status" value="1"/>
</dbReference>
<evidence type="ECO:0000256" key="5">
    <source>
        <dbReference type="PROSITE-ProRule" id="PRU00581"/>
    </source>
</evidence>
<accession>A0A8J1JL03</accession>
<feature type="transmembrane region" description="Helical" evidence="6">
    <location>
        <begin position="90"/>
        <end position="112"/>
    </location>
</feature>
<feature type="transmembrane region" description="Helical" evidence="6">
    <location>
        <begin position="146"/>
        <end position="168"/>
    </location>
</feature>
<evidence type="ECO:0000256" key="1">
    <source>
        <dbReference type="ARBA" id="ARBA00004141"/>
    </source>
</evidence>
<keyword evidence="4 5" id="KW-0472">Membrane</keyword>
<dbReference type="RefSeq" id="XP_031758559.1">
    <property type="nucleotide sequence ID" value="XM_031902699.1"/>
</dbReference>
<keyword evidence="2 5" id="KW-0812">Transmembrane</keyword>
<evidence type="ECO:0000256" key="6">
    <source>
        <dbReference type="SAM" id="Phobius"/>
    </source>
</evidence>
<evidence type="ECO:0000313" key="8">
    <source>
        <dbReference type="Proteomes" id="UP000008143"/>
    </source>
</evidence>
<dbReference type="InterPro" id="IPR050578">
    <property type="entry name" value="MARVEL-CKLF_proteins"/>
</dbReference>
<dbReference type="PROSITE" id="PS51225">
    <property type="entry name" value="MARVEL"/>
    <property type="match status" value="1"/>
</dbReference>
<feature type="domain" description="MARVEL" evidence="7">
    <location>
        <begin position="82"/>
        <end position="213"/>
    </location>
</feature>
<dbReference type="PANTHER" id="PTHR22776">
    <property type="entry name" value="MARVEL-CONTAINING POTENTIAL LIPID RAFT-ASSOCIATED PROTEIN"/>
    <property type="match status" value="1"/>
</dbReference>
<gene>
    <name evidence="10" type="primary">XB5862139</name>
    <name evidence="9" type="synonym">LOC100135389</name>
</gene>
<organism evidence="8 9">
    <name type="scientific">Xenopus tropicalis</name>
    <name type="common">Western clawed frog</name>
    <name type="synonym">Silurana tropicalis</name>
    <dbReference type="NCBI Taxonomy" id="8364"/>
    <lineage>
        <taxon>Eukaryota</taxon>
        <taxon>Metazoa</taxon>
        <taxon>Chordata</taxon>
        <taxon>Craniata</taxon>
        <taxon>Vertebrata</taxon>
        <taxon>Euteleostomi</taxon>
        <taxon>Amphibia</taxon>
        <taxon>Batrachia</taxon>
        <taxon>Anura</taxon>
        <taxon>Pipoidea</taxon>
        <taxon>Pipidae</taxon>
        <taxon>Xenopodinae</taxon>
        <taxon>Xenopus</taxon>
        <taxon>Silurana</taxon>
    </lineage>
</organism>
<evidence type="ECO:0000256" key="4">
    <source>
        <dbReference type="ARBA" id="ARBA00023136"/>
    </source>
</evidence>
<evidence type="ECO:0000259" key="7">
    <source>
        <dbReference type="PROSITE" id="PS51225"/>
    </source>
</evidence>
<keyword evidence="8" id="KW-1185">Reference proteome</keyword>